<dbReference type="PANTHER" id="PTHR21180:SF32">
    <property type="entry name" value="ENDONUCLEASE_EXONUCLEASE_PHOSPHATASE FAMILY DOMAIN-CONTAINING PROTEIN 1"/>
    <property type="match status" value="1"/>
</dbReference>
<dbReference type="InterPro" id="IPR003583">
    <property type="entry name" value="Hlx-hairpin-Hlx_DNA-bd_motif"/>
</dbReference>
<dbReference type="PANTHER" id="PTHR21180">
    <property type="entry name" value="ENDONUCLEASE/EXONUCLEASE/PHOSPHATASE FAMILY DOMAIN-CONTAINING PROTEIN 1"/>
    <property type="match status" value="1"/>
</dbReference>
<dbReference type="Pfam" id="PF12836">
    <property type="entry name" value="HHH_3"/>
    <property type="match status" value="1"/>
</dbReference>
<organism evidence="3 4">
    <name type="scientific">Amycolatopsis samaneae</name>
    <dbReference type="NCBI Taxonomy" id="664691"/>
    <lineage>
        <taxon>Bacteria</taxon>
        <taxon>Bacillati</taxon>
        <taxon>Actinomycetota</taxon>
        <taxon>Actinomycetes</taxon>
        <taxon>Pseudonocardiales</taxon>
        <taxon>Pseudonocardiaceae</taxon>
        <taxon>Amycolatopsis</taxon>
    </lineage>
</organism>
<name>A0ABW5GGG8_9PSEU</name>
<feature type="transmembrane region" description="Helical" evidence="1">
    <location>
        <begin position="55"/>
        <end position="75"/>
    </location>
</feature>
<evidence type="ECO:0000313" key="4">
    <source>
        <dbReference type="Proteomes" id="UP001597419"/>
    </source>
</evidence>
<accession>A0ABW5GGG8</accession>
<sequence>MFDPAARDPGPSVNARLAWLADQLSPDVPAGPGGRLVRRWLPAGLAGGSPGRRRLVLGAVLLGVVLLVLGAVAVFGGGPAAERPPGLPSAKPVAEQAQQPKAGLVVSVVGRVRAPGLHTLPAGARVADALRAAGGAEPGADLSALNLARRLADGEQLAVGVPAPAAAGPGGAGGAPGKVDLNAATAEQLDTLPGVGAVMARRIVEWRTRHGGFASVEQLRDVEGIGEAKFSKIREQVSVG</sequence>
<gene>
    <name evidence="3" type="ORF">ACFSYJ_10695</name>
</gene>
<dbReference type="InterPro" id="IPR019554">
    <property type="entry name" value="Soluble_ligand-bd"/>
</dbReference>
<protein>
    <submittedName>
        <fullName evidence="3">ComEA family DNA-binding protein</fullName>
    </submittedName>
</protein>
<dbReference type="InterPro" id="IPR010994">
    <property type="entry name" value="RuvA_2-like"/>
</dbReference>
<dbReference type="NCBIfam" id="TIGR00426">
    <property type="entry name" value="competence protein ComEA helix-hairpin-helix repeat region"/>
    <property type="match status" value="1"/>
</dbReference>
<keyword evidence="1" id="KW-0812">Transmembrane</keyword>
<proteinExistence type="predicted"/>
<evidence type="ECO:0000259" key="2">
    <source>
        <dbReference type="SMART" id="SM00278"/>
    </source>
</evidence>
<dbReference type="Proteomes" id="UP001597419">
    <property type="component" value="Unassembled WGS sequence"/>
</dbReference>
<keyword evidence="4" id="KW-1185">Reference proteome</keyword>
<dbReference type="SUPFAM" id="SSF47781">
    <property type="entry name" value="RuvA domain 2-like"/>
    <property type="match status" value="1"/>
</dbReference>
<dbReference type="InterPro" id="IPR004509">
    <property type="entry name" value="Competence_ComEA_HhH"/>
</dbReference>
<keyword evidence="3" id="KW-0238">DNA-binding</keyword>
<dbReference type="SMART" id="SM00278">
    <property type="entry name" value="HhH1"/>
    <property type="match status" value="2"/>
</dbReference>
<dbReference type="Gene3D" id="1.10.150.320">
    <property type="entry name" value="Photosystem II 12 kDa extrinsic protein"/>
    <property type="match status" value="1"/>
</dbReference>
<evidence type="ECO:0000256" key="1">
    <source>
        <dbReference type="SAM" id="Phobius"/>
    </source>
</evidence>
<comment type="caution">
    <text evidence="3">The sequence shown here is derived from an EMBL/GenBank/DDBJ whole genome shotgun (WGS) entry which is preliminary data.</text>
</comment>
<feature type="domain" description="Helix-hairpin-helix DNA-binding motif class 1" evidence="2">
    <location>
        <begin position="217"/>
        <end position="236"/>
    </location>
</feature>
<feature type="domain" description="Helix-hairpin-helix DNA-binding motif class 1" evidence="2">
    <location>
        <begin position="187"/>
        <end position="206"/>
    </location>
</feature>
<dbReference type="RefSeq" id="WP_345406259.1">
    <property type="nucleotide sequence ID" value="NZ_BAABHG010000019.1"/>
</dbReference>
<dbReference type="Pfam" id="PF10531">
    <property type="entry name" value="SLBB"/>
    <property type="match status" value="1"/>
</dbReference>
<dbReference type="InterPro" id="IPR051675">
    <property type="entry name" value="Endo/Exo/Phosphatase_dom_1"/>
</dbReference>
<dbReference type="GO" id="GO:0003677">
    <property type="term" value="F:DNA binding"/>
    <property type="evidence" value="ECO:0007669"/>
    <property type="project" value="UniProtKB-KW"/>
</dbReference>
<keyword evidence="1" id="KW-0472">Membrane</keyword>
<dbReference type="EMBL" id="JBHUKU010000005">
    <property type="protein sequence ID" value="MFD2459075.1"/>
    <property type="molecule type" value="Genomic_DNA"/>
</dbReference>
<keyword evidence="1" id="KW-1133">Transmembrane helix</keyword>
<reference evidence="4" key="1">
    <citation type="journal article" date="2019" name="Int. J. Syst. Evol. Microbiol.">
        <title>The Global Catalogue of Microorganisms (GCM) 10K type strain sequencing project: providing services to taxonomists for standard genome sequencing and annotation.</title>
        <authorList>
            <consortium name="The Broad Institute Genomics Platform"/>
            <consortium name="The Broad Institute Genome Sequencing Center for Infectious Disease"/>
            <person name="Wu L."/>
            <person name="Ma J."/>
        </authorList>
    </citation>
    <scope>NUCLEOTIDE SEQUENCE [LARGE SCALE GENOMIC DNA]</scope>
    <source>
        <strain evidence="4">CGMCC 4.7643</strain>
    </source>
</reference>
<evidence type="ECO:0000313" key="3">
    <source>
        <dbReference type="EMBL" id="MFD2459075.1"/>
    </source>
</evidence>